<dbReference type="PANTHER" id="PTHR46098">
    <property type="entry name" value="TRNA (CYTOSINE(38)-C(5))-METHYLTRANSFERASE"/>
    <property type="match status" value="1"/>
</dbReference>
<organism evidence="9 10">
    <name type="scientific">Parabacteroides distasonis</name>
    <dbReference type="NCBI Taxonomy" id="823"/>
    <lineage>
        <taxon>Bacteria</taxon>
        <taxon>Pseudomonadati</taxon>
        <taxon>Bacteroidota</taxon>
        <taxon>Bacteroidia</taxon>
        <taxon>Bacteroidales</taxon>
        <taxon>Tannerellaceae</taxon>
        <taxon>Parabacteroides</taxon>
    </lineage>
</organism>
<comment type="similarity">
    <text evidence="6 7">Belongs to the class I-like SAM-binding methyltransferase superfamily. C5-methyltransferase family.</text>
</comment>
<keyword evidence="3 6" id="KW-0949">S-adenosyl-L-methionine</keyword>
<dbReference type="SUPFAM" id="SSF53335">
    <property type="entry name" value="S-adenosyl-L-methionine-dependent methyltransferases"/>
    <property type="match status" value="1"/>
</dbReference>
<dbReference type="AlphaFoldDB" id="A0A7K0GNW7"/>
<evidence type="ECO:0000256" key="6">
    <source>
        <dbReference type="PROSITE-ProRule" id="PRU01016"/>
    </source>
</evidence>
<name>A0A7K0GNW7_PARDI</name>
<dbReference type="InterPro" id="IPR018117">
    <property type="entry name" value="C5_DNA_meth_AS"/>
</dbReference>
<feature type="active site" evidence="6">
    <location>
        <position position="74"/>
    </location>
</feature>
<dbReference type="RefSeq" id="WP_129984615.1">
    <property type="nucleotide sequence ID" value="NZ_RCYP01000044.1"/>
</dbReference>
<dbReference type="InterPro" id="IPR001525">
    <property type="entry name" value="C5_MeTfrase"/>
</dbReference>
<reference evidence="9 10" key="1">
    <citation type="journal article" date="2019" name="Nat. Med.">
        <title>A library of human gut bacterial isolates paired with longitudinal multiomics data enables mechanistic microbiome research.</title>
        <authorList>
            <person name="Poyet M."/>
            <person name="Groussin M."/>
            <person name="Gibbons S.M."/>
            <person name="Avila-Pacheco J."/>
            <person name="Jiang X."/>
            <person name="Kearney S.M."/>
            <person name="Perrotta A.R."/>
            <person name="Berdy B."/>
            <person name="Zhao S."/>
            <person name="Lieberman T.D."/>
            <person name="Swanson P.K."/>
            <person name="Smith M."/>
            <person name="Roesemann S."/>
            <person name="Alexander J.E."/>
            <person name="Rich S.A."/>
            <person name="Livny J."/>
            <person name="Vlamakis H."/>
            <person name="Clish C."/>
            <person name="Bullock K."/>
            <person name="Deik A."/>
            <person name="Scott J."/>
            <person name="Pierce K.A."/>
            <person name="Xavier R.J."/>
            <person name="Alm E.J."/>
        </authorList>
    </citation>
    <scope>NUCLEOTIDE SEQUENCE [LARGE SCALE GENOMIC DNA]</scope>
    <source>
        <strain evidence="9 10">BIOML-A41</strain>
    </source>
</reference>
<dbReference type="Proteomes" id="UP000463337">
    <property type="component" value="Unassembled WGS sequence"/>
</dbReference>
<sequence>MIKVFEAFSGIGTQRMALRNLGIEHEVVAIAEIDKYALASYEAIHGDCPNLGDISRIEPNTIPDHDLFTYSFPCQDISVAGKQAGLDIDSGTRSGLLWECQKVIATKKPKYLLMENVKNLVGKKHKPNFDKWLEWLESQGYTNYWQVLNGRVK</sequence>
<keyword evidence="2 6" id="KW-0808">Transferase</keyword>
<accession>A0A7K0GNW7</accession>
<evidence type="ECO:0000256" key="8">
    <source>
        <dbReference type="RuleBase" id="RU000417"/>
    </source>
</evidence>
<evidence type="ECO:0000256" key="7">
    <source>
        <dbReference type="RuleBase" id="RU000416"/>
    </source>
</evidence>
<dbReference type="NCBIfam" id="TIGR00675">
    <property type="entry name" value="dcm"/>
    <property type="match status" value="1"/>
</dbReference>
<evidence type="ECO:0000256" key="1">
    <source>
        <dbReference type="ARBA" id="ARBA00022603"/>
    </source>
</evidence>
<keyword evidence="4" id="KW-0680">Restriction system</keyword>
<evidence type="ECO:0000313" key="9">
    <source>
        <dbReference type="EMBL" id="MRY60611.1"/>
    </source>
</evidence>
<dbReference type="InterPro" id="IPR029063">
    <property type="entry name" value="SAM-dependent_MTases_sf"/>
</dbReference>
<comment type="caution">
    <text evidence="9">The sequence shown here is derived from an EMBL/GenBank/DDBJ whole genome shotgun (WGS) entry which is preliminary data.</text>
</comment>
<dbReference type="PROSITE" id="PS00094">
    <property type="entry name" value="C5_MTASE_1"/>
    <property type="match status" value="1"/>
</dbReference>
<dbReference type="Gene3D" id="3.40.50.150">
    <property type="entry name" value="Vaccinia Virus protein VP39"/>
    <property type="match status" value="1"/>
</dbReference>
<comment type="catalytic activity">
    <reaction evidence="5 8">
        <text>a 2'-deoxycytidine in DNA + S-adenosyl-L-methionine = a 5-methyl-2'-deoxycytidine in DNA + S-adenosyl-L-homocysteine + H(+)</text>
        <dbReference type="Rhea" id="RHEA:13681"/>
        <dbReference type="Rhea" id="RHEA-COMP:11369"/>
        <dbReference type="Rhea" id="RHEA-COMP:11370"/>
        <dbReference type="ChEBI" id="CHEBI:15378"/>
        <dbReference type="ChEBI" id="CHEBI:57856"/>
        <dbReference type="ChEBI" id="CHEBI:59789"/>
        <dbReference type="ChEBI" id="CHEBI:85452"/>
        <dbReference type="ChEBI" id="CHEBI:85454"/>
        <dbReference type="EC" id="2.1.1.37"/>
    </reaction>
</comment>
<dbReference type="Pfam" id="PF00145">
    <property type="entry name" value="DNA_methylase"/>
    <property type="match status" value="1"/>
</dbReference>
<evidence type="ECO:0000256" key="4">
    <source>
        <dbReference type="ARBA" id="ARBA00022747"/>
    </source>
</evidence>
<dbReference type="GO" id="GO:0009307">
    <property type="term" value="P:DNA restriction-modification system"/>
    <property type="evidence" value="ECO:0007669"/>
    <property type="project" value="UniProtKB-KW"/>
</dbReference>
<dbReference type="EC" id="2.1.1.37" evidence="8"/>
<proteinExistence type="inferred from homology"/>
<gene>
    <name evidence="9" type="primary">dcm</name>
    <name evidence="9" type="ORF">GKD59_22505</name>
</gene>
<protein>
    <recommendedName>
        <fullName evidence="8">Cytosine-specific methyltransferase</fullName>
        <ecNumber evidence="8">2.1.1.37</ecNumber>
    </recommendedName>
</protein>
<dbReference type="GO" id="GO:0032259">
    <property type="term" value="P:methylation"/>
    <property type="evidence" value="ECO:0007669"/>
    <property type="project" value="UniProtKB-KW"/>
</dbReference>
<dbReference type="InterPro" id="IPR050750">
    <property type="entry name" value="C5-MTase"/>
</dbReference>
<evidence type="ECO:0000256" key="3">
    <source>
        <dbReference type="ARBA" id="ARBA00022691"/>
    </source>
</evidence>
<dbReference type="PROSITE" id="PS51679">
    <property type="entry name" value="SAM_MT_C5"/>
    <property type="match status" value="1"/>
</dbReference>
<keyword evidence="1 6" id="KW-0489">Methyltransferase</keyword>
<evidence type="ECO:0000256" key="2">
    <source>
        <dbReference type="ARBA" id="ARBA00022679"/>
    </source>
</evidence>
<dbReference type="GO" id="GO:0003886">
    <property type="term" value="F:DNA (cytosine-5-)-methyltransferase activity"/>
    <property type="evidence" value="ECO:0007669"/>
    <property type="project" value="UniProtKB-EC"/>
</dbReference>
<dbReference type="EMBL" id="WKLT01000055">
    <property type="protein sequence ID" value="MRY60611.1"/>
    <property type="molecule type" value="Genomic_DNA"/>
</dbReference>
<evidence type="ECO:0000313" key="10">
    <source>
        <dbReference type="Proteomes" id="UP000463337"/>
    </source>
</evidence>
<evidence type="ECO:0000256" key="5">
    <source>
        <dbReference type="ARBA" id="ARBA00047422"/>
    </source>
</evidence>
<dbReference type="PRINTS" id="PR00105">
    <property type="entry name" value="C5METTRFRASE"/>
</dbReference>
<dbReference type="PANTHER" id="PTHR46098:SF1">
    <property type="entry name" value="TRNA (CYTOSINE(38)-C(5))-METHYLTRANSFERASE"/>
    <property type="match status" value="1"/>
</dbReference>